<dbReference type="SMART" id="SM00641">
    <property type="entry name" value="Glyco_25"/>
    <property type="match status" value="1"/>
</dbReference>
<dbReference type="CDD" id="cd00599">
    <property type="entry name" value="GH25_muramidase"/>
    <property type="match status" value="1"/>
</dbReference>
<protein>
    <submittedName>
        <fullName evidence="4">Putative Lysozyme</fullName>
        <ecNumber evidence="4">3.2.1.17</ecNumber>
    </submittedName>
</protein>
<evidence type="ECO:0000313" key="4">
    <source>
        <dbReference type="EMBL" id="CBI09042.1"/>
    </source>
</evidence>
<dbReference type="EMBL" id="CABQ01000311">
    <property type="protein sequence ID" value="CBI09042.1"/>
    <property type="molecule type" value="Genomic_DNA"/>
</dbReference>
<keyword evidence="3 4" id="KW-0326">Glycosidase</keyword>
<dbReference type="InterPro" id="IPR002053">
    <property type="entry name" value="Glyco_hydro_25"/>
</dbReference>
<dbReference type="InterPro" id="IPR018077">
    <property type="entry name" value="Glyco_hydro_fam25_subgr"/>
</dbReference>
<keyword evidence="2 4" id="KW-0378">Hydrolase</keyword>
<dbReference type="GO" id="GO:0009253">
    <property type="term" value="P:peptidoglycan catabolic process"/>
    <property type="evidence" value="ECO:0007669"/>
    <property type="project" value="InterPro"/>
</dbReference>
<dbReference type="InterPro" id="IPR017853">
    <property type="entry name" value="GH"/>
</dbReference>
<dbReference type="PROSITE" id="PS51904">
    <property type="entry name" value="GLYCOSYL_HYDROL_F25_2"/>
    <property type="match status" value="1"/>
</dbReference>
<dbReference type="GO" id="GO:0016998">
    <property type="term" value="P:cell wall macromolecule catabolic process"/>
    <property type="evidence" value="ECO:0007669"/>
    <property type="project" value="InterPro"/>
</dbReference>
<proteinExistence type="inferred from homology"/>
<name>E6QP71_9ZZZZ</name>
<dbReference type="SUPFAM" id="SSF51445">
    <property type="entry name" value="(Trans)glycosidases"/>
    <property type="match status" value="1"/>
</dbReference>
<dbReference type="Pfam" id="PF01183">
    <property type="entry name" value="Glyco_hydro_25"/>
    <property type="match status" value="1"/>
</dbReference>
<dbReference type="Gene3D" id="3.20.20.80">
    <property type="entry name" value="Glycosidases"/>
    <property type="match status" value="1"/>
</dbReference>
<reference evidence="4" key="1">
    <citation type="submission" date="2009-10" db="EMBL/GenBank/DDBJ databases">
        <title>Diversity of trophic interactions inside an arsenic-rich microbial ecosystem.</title>
        <authorList>
            <person name="Bertin P.N."/>
            <person name="Heinrich-Salmeron A."/>
            <person name="Pelletier E."/>
            <person name="Goulhen-Chollet F."/>
            <person name="Arsene-Ploetze F."/>
            <person name="Gallien S."/>
            <person name="Calteau A."/>
            <person name="Vallenet D."/>
            <person name="Casiot C."/>
            <person name="Chane-Woon-Ming B."/>
            <person name="Giloteaux L."/>
            <person name="Barakat M."/>
            <person name="Bonnefoy V."/>
            <person name="Bruneel O."/>
            <person name="Chandler M."/>
            <person name="Cleiss J."/>
            <person name="Duran R."/>
            <person name="Elbaz-Poulichet F."/>
            <person name="Fonknechten N."/>
            <person name="Lauga B."/>
            <person name="Mornico D."/>
            <person name="Ortet P."/>
            <person name="Schaeffer C."/>
            <person name="Siguier P."/>
            <person name="Alexander Thil Smith A."/>
            <person name="Van Dorsselaer A."/>
            <person name="Weissenbach J."/>
            <person name="Medigue C."/>
            <person name="Le Paslier D."/>
        </authorList>
    </citation>
    <scope>NUCLEOTIDE SEQUENCE</scope>
</reference>
<evidence type="ECO:0000256" key="3">
    <source>
        <dbReference type="ARBA" id="ARBA00023295"/>
    </source>
</evidence>
<dbReference type="GO" id="GO:0003796">
    <property type="term" value="F:lysozyme activity"/>
    <property type="evidence" value="ECO:0007669"/>
    <property type="project" value="UniProtKB-EC"/>
</dbReference>
<gene>
    <name evidence="4" type="ORF">CARN6_2587</name>
</gene>
<comment type="caution">
    <text evidence="4">The sequence shown here is derived from an EMBL/GenBank/DDBJ whole genome shotgun (WGS) entry which is preliminary data.</text>
</comment>
<organism evidence="4">
    <name type="scientific">mine drainage metagenome</name>
    <dbReference type="NCBI Taxonomy" id="410659"/>
    <lineage>
        <taxon>unclassified sequences</taxon>
        <taxon>metagenomes</taxon>
        <taxon>ecological metagenomes</taxon>
    </lineage>
</organism>
<dbReference type="AlphaFoldDB" id="E6QP71"/>
<dbReference type="EC" id="3.2.1.17" evidence="4"/>
<comment type="similarity">
    <text evidence="1">Belongs to the glycosyl hydrolase 25 family.</text>
</comment>
<dbReference type="PANTHER" id="PTHR34135">
    <property type="entry name" value="LYSOZYME"/>
    <property type="match status" value="1"/>
</dbReference>
<evidence type="ECO:0000256" key="1">
    <source>
        <dbReference type="ARBA" id="ARBA00010646"/>
    </source>
</evidence>
<evidence type="ECO:0000256" key="2">
    <source>
        <dbReference type="ARBA" id="ARBA00022801"/>
    </source>
</evidence>
<accession>E6QP71</accession>
<dbReference type="PANTHER" id="PTHR34135:SF2">
    <property type="entry name" value="LYSOZYME"/>
    <property type="match status" value="1"/>
</dbReference>
<dbReference type="GO" id="GO:0016052">
    <property type="term" value="P:carbohydrate catabolic process"/>
    <property type="evidence" value="ECO:0007669"/>
    <property type="project" value="TreeGrafter"/>
</dbReference>
<sequence length="219" mass="24203">MGAPSRPRALLRIARALMLQGIDGSQFQAVIDWAAVKQSGQVNFAYARASYGANYADPDFTRNHDIAKLREIPLGAYHFWLYADDPIVQANFFLSLTHQAGRFGPNIPMIDIEEGSFTGVPQVADAIAAIKAFLAPIEAILAKKMLLYTNYDTWQRYLANTSAFSENPLWLAQTENPADGLYGGWQKYALWQDATIVVPGISGPVDRDLLNGPLSLIQR</sequence>